<dbReference type="EMBL" id="QZAF01000620">
    <property type="protein sequence ID" value="THV65687.1"/>
    <property type="molecule type" value="Genomic_DNA"/>
</dbReference>
<sequence length="443" mass="48795">MTVQNTPELAIVGGGIVGLICALGLIDRGINVRVYEQADGLRENGAGLAFTRNAVECLRLVSPLASEALRSVQTPNGDTTHPNDHLQWVDGFNQHDQNDPMYEPVLFKLFVGANGFEGCHRAHLLEALWKRLPSGSVIFGKKLQTIDDDPHNNKAILHFMDGSTAQADAVIGCDGIKSRTRALLLGSDHPASKPQYTHKLSYRALIPMEKAIAALGAQKALNQCMHIGPDRHLLHFPVADQKLLNVVAFNTNCDPWTGDNGRLIAPATRQEVVEAFKDWNKPVRTITEMFPEVGEKWAVFDSYEHPVPFYSKGRVCLAGDSAHAAAPHHGAGAGAGVEDVLCLITAIDKALLLATPKTALTNAFSIYVGMRYERTQWLVESSHEVCEMYELDHPLTKGDMGKCKDEIEARSHKIWYFDYEDMLRQTLSAVDKLLGQSAPRVML</sequence>
<evidence type="ECO:0000313" key="5">
    <source>
        <dbReference type="EMBL" id="THV65687.1"/>
    </source>
</evidence>
<evidence type="ECO:0000256" key="1">
    <source>
        <dbReference type="ARBA" id="ARBA00022630"/>
    </source>
</evidence>
<dbReference type="GO" id="GO:0016491">
    <property type="term" value="F:oxidoreductase activity"/>
    <property type="evidence" value="ECO:0007669"/>
    <property type="project" value="UniProtKB-KW"/>
</dbReference>
<evidence type="ECO:0000313" key="6">
    <source>
        <dbReference type="Proteomes" id="UP000304951"/>
    </source>
</evidence>
<dbReference type="Pfam" id="PF01494">
    <property type="entry name" value="FAD_binding_3"/>
    <property type="match status" value="1"/>
</dbReference>
<dbReference type="PANTHER" id="PTHR46720">
    <property type="entry name" value="HYDROXYLASE, PUTATIVE (AFU_ORTHOLOGUE AFUA_3G01460)-RELATED"/>
    <property type="match status" value="1"/>
</dbReference>
<gene>
    <name evidence="5" type="ORF">D6D28_08915</name>
</gene>
<dbReference type="Proteomes" id="UP000304951">
    <property type="component" value="Unassembled WGS sequence"/>
</dbReference>
<keyword evidence="2" id="KW-0274">FAD</keyword>
<keyword evidence="3" id="KW-0560">Oxidoreductase</keyword>
<accession>A0A4S8S653</accession>
<dbReference type="InterPro" id="IPR036188">
    <property type="entry name" value="FAD/NAD-bd_sf"/>
</dbReference>
<dbReference type="SUPFAM" id="SSF51905">
    <property type="entry name" value="FAD/NAD(P)-binding domain"/>
    <property type="match status" value="1"/>
</dbReference>
<dbReference type="InterPro" id="IPR002938">
    <property type="entry name" value="FAD-bd"/>
</dbReference>
<dbReference type="FunFam" id="3.50.50.60:FF:000153">
    <property type="entry name" value="Salicylate hydroxylase, putative"/>
    <property type="match status" value="1"/>
</dbReference>
<dbReference type="SUPFAM" id="SSF54373">
    <property type="entry name" value="FAD-linked reductases, C-terminal domain"/>
    <property type="match status" value="1"/>
</dbReference>
<comment type="caution">
    <text evidence="5">The sequence shown here is derived from an EMBL/GenBank/DDBJ whole genome shotgun (WGS) entry which is preliminary data.</text>
</comment>
<dbReference type="PANTHER" id="PTHR46720:SF3">
    <property type="entry name" value="FAD-BINDING DOMAIN-CONTAINING PROTEIN-RELATED"/>
    <property type="match status" value="1"/>
</dbReference>
<dbReference type="GO" id="GO:0044550">
    <property type="term" value="P:secondary metabolite biosynthetic process"/>
    <property type="evidence" value="ECO:0007669"/>
    <property type="project" value="UniProtKB-ARBA"/>
</dbReference>
<evidence type="ECO:0000259" key="4">
    <source>
        <dbReference type="Pfam" id="PF01494"/>
    </source>
</evidence>
<dbReference type="PRINTS" id="PR00420">
    <property type="entry name" value="RNGMNOXGNASE"/>
</dbReference>
<name>A0A4S8S653_AURPU</name>
<keyword evidence="1" id="KW-0285">Flavoprotein</keyword>
<dbReference type="GO" id="GO:0071949">
    <property type="term" value="F:FAD binding"/>
    <property type="evidence" value="ECO:0007669"/>
    <property type="project" value="InterPro"/>
</dbReference>
<organism evidence="5 6">
    <name type="scientific">Aureobasidium pullulans</name>
    <name type="common">Black yeast</name>
    <name type="synonym">Pullularia pullulans</name>
    <dbReference type="NCBI Taxonomy" id="5580"/>
    <lineage>
        <taxon>Eukaryota</taxon>
        <taxon>Fungi</taxon>
        <taxon>Dikarya</taxon>
        <taxon>Ascomycota</taxon>
        <taxon>Pezizomycotina</taxon>
        <taxon>Dothideomycetes</taxon>
        <taxon>Dothideomycetidae</taxon>
        <taxon>Dothideales</taxon>
        <taxon>Saccotheciaceae</taxon>
        <taxon>Aureobasidium</taxon>
    </lineage>
</organism>
<dbReference type="Gene3D" id="3.50.50.60">
    <property type="entry name" value="FAD/NAD(P)-binding domain"/>
    <property type="match status" value="1"/>
</dbReference>
<evidence type="ECO:0000256" key="2">
    <source>
        <dbReference type="ARBA" id="ARBA00022827"/>
    </source>
</evidence>
<protein>
    <submittedName>
        <fullName evidence="5">Putative salicylate hydroxylase</fullName>
    </submittedName>
</protein>
<evidence type="ECO:0000256" key="3">
    <source>
        <dbReference type="ARBA" id="ARBA00023002"/>
    </source>
</evidence>
<feature type="domain" description="FAD-binding" evidence="4">
    <location>
        <begin position="9"/>
        <end position="349"/>
    </location>
</feature>
<reference evidence="5 6" key="1">
    <citation type="submission" date="2018-10" db="EMBL/GenBank/DDBJ databases">
        <title>Fifty Aureobasidium pullulans genomes reveal a recombining polyextremotolerant generalist.</title>
        <authorList>
            <person name="Gostincar C."/>
            <person name="Turk M."/>
            <person name="Zajc J."/>
            <person name="Gunde-Cimerman N."/>
        </authorList>
    </citation>
    <scope>NUCLEOTIDE SEQUENCE [LARGE SCALE GENOMIC DNA]</scope>
    <source>
        <strain evidence="5 6">EXF-11900</strain>
    </source>
</reference>
<dbReference type="AlphaFoldDB" id="A0A4S8S653"/>
<dbReference type="InterPro" id="IPR051104">
    <property type="entry name" value="FAD_monoxygenase"/>
</dbReference>
<proteinExistence type="predicted"/>